<evidence type="ECO:0000313" key="2">
    <source>
        <dbReference type="Proteomes" id="UP001595665"/>
    </source>
</evidence>
<keyword evidence="1" id="KW-0347">Helicase</keyword>
<organism evidence="1 2">
    <name type="scientific">Massilia haematophila</name>
    <dbReference type="NCBI Taxonomy" id="457923"/>
    <lineage>
        <taxon>Bacteria</taxon>
        <taxon>Pseudomonadati</taxon>
        <taxon>Pseudomonadota</taxon>
        <taxon>Betaproteobacteria</taxon>
        <taxon>Burkholderiales</taxon>
        <taxon>Oxalobacteraceae</taxon>
        <taxon>Telluria group</taxon>
        <taxon>Massilia</taxon>
    </lineage>
</organism>
<keyword evidence="1" id="KW-0067">ATP-binding</keyword>
<dbReference type="Proteomes" id="UP001595665">
    <property type="component" value="Unassembled WGS sequence"/>
</dbReference>
<dbReference type="InterPro" id="IPR027417">
    <property type="entry name" value="P-loop_NTPase"/>
</dbReference>
<keyword evidence="1" id="KW-0547">Nucleotide-binding</keyword>
<keyword evidence="1" id="KW-0378">Hydrolase</keyword>
<gene>
    <name evidence="1" type="ORF">ACFOPH_23850</name>
</gene>
<dbReference type="Pfam" id="PF13481">
    <property type="entry name" value="AAA_25"/>
    <property type="match status" value="1"/>
</dbReference>
<dbReference type="CDD" id="cd01125">
    <property type="entry name" value="RepA_RSF1010_like"/>
    <property type="match status" value="1"/>
</dbReference>
<dbReference type="Gene3D" id="3.40.50.300">
    <property type="entry name" value="P-loop containing nucleotide triphosphate hydrolases"/>
    <property type="match status" value="1"/>
</dbReference>
<proteinExistence type="predicted"/>
<dbReference type="RefSeq" id="WP_312551026.1">
    <property type="nucleotide sequence ID" value="NZ_JBHRVV010000001.1"/>
</dbReference>
<accession>A0ABV7PSN7</accession>
<evidence type="ECO:0000313" key="1">
    <source>
        <dbReference type="EMBL" id="MFC3461248.1"/>
    </source>
</evidence>
<comment type="caution">
    <text evidence="1">The sequence shown here is derived from an EMBL/GenBank/DDBJ whole genome shotgun (WGS) entry which is preliminary data.</text>
</comment>
<dbReference type="InterPro" id="IPR038724">
    <property type="entry name" value="RepA"/>
</dbReference>
<reference evidence="2" key="1">
    <citation type="journal article" date="2019" name="Int. J. Syst. Evol. Microbiol.">
        <title>The Global Catalogue of Microorganisms (GCM) 10K type strain sequencing project: providing services to taxonomists for standard genome sequencing and annotation.</title>
        <authorList>
            <consortium name="The Broad Institute Genomics Platform"/>
            <consortium name="The Broad Institute Genome Sequencing Center for Infectious Disease"/>
            <person name="Wu L."/>
            <person name="Ma J."/>
        </authorList>
    </citation>
    <scope>NUCLEOTIDE SEQUENCE [LARGE SCALE GENOMIC DNA]</scope>
    <source>
        <strain evidence="2">CCM 7480</strain>
    </source>
</reference>
<dbReference type="GO" id="GO:0004386">
    <property type="term" value="F:helicase activity"/>
    <property type="evidence" value="ECO:0007669"/>
    <property type="project" value="UniProtKB-KW"/>
</dbReference>
<name>A0ABV7PSN7_9BURK</name>
<protein>
    <submittedName>
        <fullName evidence="1">Helicase RepA family protein</fullName>
    </submittedName>
</protein>
<dbReference type="SUPFAM" id="SSF52540">
    <property type="entry name" value="P-loop containing nucleoside triphosphate hydrolases"/>
    <property type="match status" value="1"/>
</dbReference>
<sequence length="285" mass="30343">MLLKPLDLAWALTAPLPPLDFVLPGLLPGTFGLLVAPGATGKSQLALDIATSLALGRPVAGGLFPSSLPGKVVFLAGEESDRLLAERIRCLLSLDEQGFAALYDNLVLLPMAGESCTLVADDRPTLLYEELRALGDGARLIIVDPLRRMHGGDENNSSEMTAFVVAMESLAKATGAAVMGIHHANRASAADAGSQHAARGSSALVDGARWQLNLSRMDEKMANHHAISDVERAHYIALDFAKTNYLPPRPRCWLKRGPGGRFQLAQLPSPRSNTRTVGGARLLTT</sequence>
<keyword evidence="2" id="KW-1185">Reference proteome</keyword>
<dbReference type="EMBL" id="JBHRVV010000001">
    <property type="protein sequence ID" value="MFC3461248.1"/>
    <property type="molecule type" value="Genomic_DNA"/>
</dbReference>